<dbReference type="Proteomes" id="UP000814033">
    <property type="component" value="Unassembled WGS sequence"/>
</dbReference>
<protein>
    <submittedName>
        <fullName evidence="1">Uncharacterized protein</fullName>
    </submittedName>
</protein>
<accession>A0ACB8RND9</accession>
<reference evidence="1" key="1">
    <citation type="submission" date="2021-02" db="EMBL/GenBank/DDBJ databases">
        <authorList>
            <consortium name="DOE Joint Genome Institute"/>
            <person name="Ahrendt S."/>
            <person name="Looney B.P."/>
            <person name="Miyauchi S."/>
            <person name="Morin E."/>
            <person name="Drula E."/>
            <person name="Courty P.E."/>
            <person name="Chicoki N."/>
            <person name="Fauchery L."/>
            <person name="Kohler A."/>
            <person name="Kuo A."/>
            <person name="Labutti K."/>
            <person name="Pangilinan J."/>
            <person name="Lipzen A."/>
            <person name="Riley R."/>
            <person name="Andreopoulos W."/>
            <person name="He G."/>
            <person name="Johnson J."/>
            <person name="Barry K.W."/>
            <person name="Grigoriev I.V."/>
            <person name="Nagy L."/>
            <person name="Hibbett D."/>
            <person name="Henrissat B."/>
            <person name="Matheny P.B."/>
            <person name="Labbe J."/>
            <person name="Martin F."/>
        </authorList>
    </citation>
    <scope>NUCLEOTIDE SEQUENCE</scope>
    <source>
        <strain evidence="1">FP105234-sp</strain>
    </source>
</reference>
<comment type="caution">
    <text evidence="1">The sequence shown here is derived from an EMBL/GenBank/DDBJ whole genome shotgun (WGS) entry which is preliminary data.</text>
</comment>
<evidence type="ECO:0000313" key="2">
    <source>
        <dbReference type="Proteomes" id="UP000814033"/>
    </source>
</evidence>
<dbReference type="EMBL" id="MU275960">
    <property type="protein sequence ID" value="KAI0045135.1"/>
    <property type="molecule type" value="Genomic_DNA"/>
</dbReference>
<evidence type="ECO:0000313" key="1">
    <source>
        <dbReference type="EMBL" id="KAI0045135.1"/>
    </source>
</evidence>
<name>A0ACB8RND9_9AGAM</name>
<organism evidence="1 2">
    <name type="scientific">Auriscalpium vulgare</name>
    <dbReference type="NCBI Taxonomy" id="40419"/>
    <lineage>
        <taxon>Eukaryota</taxon>
        <taxon>Fungi</taxon>
        <taxon>Dikarya</taxon>
        <taxon>Basidiomycota</taxon>
        <taxon>Agaricomycotina</taxon>
        <taxon>Agaricomycetes</taxon>
        <taxon>Russulales</taxon>
        <taxon>Auriscalpiaceae</taxon>
        <taxon>Auriscalpium</taxon>
    </lineage>
</organism>
<proteinExistence type="predicted"/>
<reference evidence="1" key="2">
    <citation type="journal article" date="2022" name="New Phytol.">
        <title>Evolutionary transition to the ectomycorrhizal habit in the genomes of a hyperdiverse lineage of mushroom-forming fungi.</title>
        <authorList>
            <person name="Looney B."/>
            <person name="Miyauchi S."/>
            <person name="Morin E."/>
            <person name="Drula E."/>
            <person name="Courty P.E."/>
            <person name="Kohler A."/>
            <person name="Kuo A."/>
            <person name="LaButti K."/>
            <person name="Pangilinan J."/>
            <person name="Lipzen A."/>
            <person name="Riley R."/>
            <person name="Andreopoulos W."/>
            <person name="He G."/>
            <person name="Johnson J."/>
            <person name="Nolan M."/>
            <person name="Tritt A."/>
            <person name="Barry K.W."/>
            <person name="Grigoriev I.V."/>
            <person name="Nagy L.G."/>
            <person name="Hibbett D."/>
            <person name="Henrissat B."/>
            <person name="Matheny P.B."/>
            <person name="Labbe J."/>
            <person name="Martin F.M."/>
        </authorList>
    </citation>
    <scope>NUCLEOTIDE SEQUENCE</scope>
    <source>
        <strain evidence="1">FP105234-sp</strain>
    </source>
</reference>
<sequence>MSSEHPAVDSTYDSQPLESHSEADEQLGSTSLGGLYIGIVVGSALWGVTALQTWSYYREYPEDAWQLKLLIAVAFTLDTVHQIFISHTGYLYLVSNYFNPRALEHVQWSIKVEVLVAGLVAVLVQGFFVSRIYKLSNKRMVLTLGVTVLVVCQFTAYILYCAKAFGMKTFAQISTVKDFSMSINATTVAADLAITGALCCLLHKSRTGIKCSDTMINRMIIFTVTSGLLTSLDSICSLVTIAALPNTYIYITFFFALSRLYVNSLLATLNARARYRRDAAITSSFSIGPFGARPGVELENISALDMHPHSKNIAIRIDTTKEFRREGSADSDTESVRGSTITKEEANPSH</sequence>
<gene>
    <name evidence="1" type="ORF">FA95DRAFT_1607948</name>
</gene>
<keyword evidence="2" id="KW-1185">Reference proteome</keyword>